<dbReference type="Proteomes" id="UP000612055">
    <property type="component" value="Unassembled WGS sequence"/>
</dbReference>
<feature type="region of interest" description="Disordered" evidence="8">
    <location>
        <begin position="352"/>
        <end position="413"/>
    </location>
</feature>
<dbReference type="Pfam" id="PF12796">
    <property type="entry name" value="Ank_2"/>
    <property type="match status" value="2"/>
</dbReference>
<feature type="region of interest" description="Disordered" evidence="8">
    <location>
        <begin position="614"/>
        <end position="655"/>
    </location>
</feature>
<dbReference type="InterPro" id="IPR051681">
    <property type="entry name" value="Ser/Thr_Kinases-Pseudokinases"/>
</dbReference>
<dbReference type="InterPro" id="IPR008271">
    <property type="entry name" value="Ser/Thr_kinase_AS"/>
</dbReference>
<evidence type="ECO:0000313" key="10">
    <source>
        <dbReference type="EMBL" id="KAG2491381.1"/>
    </source>
</evidence>
<dbReference type="OrthoDB" id="4062651at2759"/>
<dbReference type="InterPro" id="IPR036770">
    <property type="entry name" value="Ankyrin_rpt-contain_sf"/>
</dbReference>
<evidence type="ECO:0000256" key="3">
    <source>
        <dbReference type="ARBA" id="ARBA00022741"/>
    </source>
</evidence>
<dbReference type="Gene3D" id="1.25.40.20">
    <property type="entry name" value="Ankyrin repeat-containing domain"/>
    <property type="match status" value="3"/>
</dbReference>
<feature type="compositionally biased region" description="Pro residues" evidence="8">
    <location>
        <begin position="542"/>
        <end position="552"/>
    </location>
</feature>
<feature type="region of interest" description="Disordered" evidence="8">
    <location>
        <begin position="257"/>
        <end position="295"/>
    </location>
</feature>
<feature type="compositionally biased region" description="Basic and acidic residues" evidence="8">
    <location>
        <begin position="134"/>
        <end position="143"/>
    </location>
</feature>
<evidence type="ECO:0000256" key="7">
    <source>
        <dbReference type="PROSITE-ProRule" id="PRU10141"/>
    </source>
</evidence>
<feature type="compositionally biased region" description="Gly residues" evidence="8">
    <location>
        <begin position="159"/>
        <end position="170"/>
    </location>
</feature>
<keyword evidence="6" id="KW-0040">ANK repeat</keyword>
<feature type="compositionally biased region" description="Acidic residues" evidence="8">
    <location>
        <begin position="67"/>
        <end position="86"/>
    </location>
</feature>
<dbReference type="Pfam" id="PF00069">
    <property type="entry name" value="Pkinase"/>
    <property type="match status" value="1"/>
</dbReference>
<dbReference type="SMART" id="SM00248">
    <property type="entry name" value="ANK"/>
    <property type="match status" value="6"/>
</dbReference>
<dbReference type="Gene3D" id="1.10.510.10">
    <property type="entry name" value="Transferase(Phosphotransferase) domain 1"/>
    <property type="match status" value="1"/>
</dbReference>
<dbReference type="SUPFAM" id="SSF56112">
    <property type="entry name" value="Protein kinase-like (PK-like)"/>
    <property type="match status" value="1"/>
</dbReference>
<dbReference type="PROSITE" id="PS50088">
    <property type="entry name" value="ANK_REPEAT"/>
    <property type="match status" value="3"/>
</dbReference>
<accession>A0A836BW57</accession>
<feature type="region of interest" description="Disordered" evidence="8">
    <location>
        <begin position="65"/>
        <end position="172"/>
    </location>
</feature>
<dbReference type="SMART" id="SM00220">
    <property type="entry name" value="S_TKc"/>
    <property type="match status" value="1"/>
</dbReference>
<comment type="similarity">
    <text evidence="1">Belongs to the protein kinase superfamily. TKL Ser/Thr protein kinase family.</text>
</comment>
<evidence type="ECO:0000256" key="1">
    <source>
        <dbReference type="ARBA" id="ARBA00005843"/>
    </source>
</evidence>
<feature type="compositionally biased region" description="Acidic residues" evidence="8">
    <location>
        <begin position="144"/>
        <end position="158"/>
    </location>
</feature>
<feature type="compositionally biased region" description="Gly residues" evidence="8">
    <location>
        <begin position="1282"/>
        <end position="1291"/>
    </location>
</feature>
<dbReference type="GO" id="GO:0005524">
    <property type="term" value="F:ATP binding"/>
    <property type="evidence" value="ECO:0007669"/>
    <property type="project" value="UniProtKB-UniRule"/>
</dbReference>
<reference evidence="10" key="1">
    <citation type="journal article" date="2020" name="bioRxiv">
        <title>Comparative genomics of Chlamydomonas.</title>
        <authorList>
            <person name="Craig R.J."/>
            <person name="Hasan A.R."/>
            <person name="Ness R.W."/>
            <person name="Keightley P.D."/>
        </authorList>
    </citation>
    <scope>NUCLEOTIDE SEQUENCE</scope>
    <source>
        <strain evidence="10">CCAP 11/70</strain>
    </source>
</reference>
<evidence type="ECO:0000256" key="8">
    <source>
        <dbReference type="SAM" id="MobiDB-lite"/>
    </source>
</evidence>
<evidence type="ECO:0000256" key="2">
    <source>
        <dbReference type="ARBA" id="ARBA00022679"/>
    </source>
</evidence>
<organism evidence="10 11">
    <name type="scientific">Edaphochlamys debaryana</name>
    <dbReference type="NCBI Taxonomy" id="47281"/>
    <lineage>
        <taxon>Eukaryota</taxon>
        <taxon>Viridiplantae</taxon>
        <taxon>Chlorophyta</taxon>
        <taxon>core chlorophytes</taxon>
        <taxon>Chlorophyceae</taxon>
        <taxon>CS clade</taxon>
        <taxon>Chlamydomonadales</taxon>
        <taxon>Chlamydomonadales incertae sedis</taxon>
        <taxon>Edaphochlamys</taxon>
    </lineage>
</organism>
<feature type="repeat" description="ANK" evidence="6">
    <location>
        <begin position="698"/>
        <end position="731"/>
    </location>
</feature>
<feature type="repeat" description="ANK" evidence="6">
    <location>
        <begin position="431"/>
        <end position="463"/>
    </location>
</feature>
<feature type="compositionally biased region" description="Low complexity" evidence="8">
    <location>
        <begin position="32"/>
        <end position="53"/>
    </location>
</feature>
<dbReference type="InterPro" id="IPR002110">
    <property type="entry name" value="Ankyrin_rpt"/>
</dbReference>
<dbReference type="SUPFAM" id="SSF48403">
    <property type="entry name" value="Ankyrin repeat"/>
    <property type="match status" value="1"/>
</dbReference>
<feature type="compositionally biased region" description="Low complexity" evidence="8">
    <location>
        <begin position="393"/>
        <end position="409"/>
    </location>
</feature>
<keyword evidence="4" id="KW-0418">Kinase</keyword>
<feature type="compositionally biased region" description="Low complexity" evidence="8">
    <location>
        <begin position="1267"/>
        <end position="1281"/>
    </location>
</feature>
<dbReference type="InterPro" id="IPR000719">
    <property type="entry name" value="Prot_kinase_dom"/>
</dbReference>
<feature type="region of interest" description="Disordered" evidence="8">
    <location>
        <begin position="1"/>
        <end position="53"/>
    </location>
</feature>
<feature type="compositionally biased region" description="Pro residues" evidence="8">
    <location>
        <begin position="618"/>
        <end position="651"/>
    </location>
</feature>
<comment type="caution">
    <text evidence="10">The sequence shown here is derived from an EMBL/GenBank/DDBJ whole genome shotgun (WGS) entry which is preliminary data.</text>
</comment>
<dbReference type="Gene3D" id="3.30.200.20">
    <property type="entry name" value="Phosphorylase Kinase, domain 1"/>
    <property type="match status" value="1"/>
</dbReference>
<dbReference type="PROSITE" id="PS00108">
    <property type="entry name" value="PROTEIN_KINASE_ST"/>
    <property type="match status" value="1"/>
</dbReference>
<keyword evidence="5 7" id="KW-0067">ATP-binding</keyword>
<dbReference type="PROSITE" id="PS50297">
    <property type="entry name" value="ANK_REP_REGION"/>
    <property type="match status" value="2"/>
</dbReference>
<protein>
    <recommendedName>
        <fullName evidence="9">Protein kinase domain-containing protein</fullName>
    </recommendedName>
</protein>
<feature type="region of interest" description="Disordered" evidence="8">
    <location>
        <begin position="1194"/>
        <end position="1315"/>
    </location>
</feature>
<dbReference type="PROSITE" id="PS00107">
    <property type="entry name" value="PROTEIN_KINASE_ATP"/>
    <property type="match status" value="1"/>
</dbReference>
<keyword evidence="3 7" id="KW-0547">Nucleotide-binding</keyword>
<evidence type="ECO:0000256" key="5">
    <source>
        <dbReference type="ARBA" id="ARBA00022840"/>
    </source>
</evidence>
<gene>
    <name evidence="10" type="ORF">HYH03_010173</name>
</gene>
<keyword evidence="11" id="KW-1185">Reference proteome</keyword>
<dbReference type="GO" id="GO:0004674">
    <property type="term" value="F:protein serine/threonine kinase activity"/>
    <property type="evidence" value="ECO:0007669"/>
    <property type="project" value="TreeGrafter"/>
</dbReference>
<evidence type="ECO:0000259" key="9">
    <source>
        <dbReference type="PROSITE" id="PS50011"/>
    </source>
</evidence>
<name>A0A836BW57_9CHLO</name>
<dbReference type="PROSITE" id="PS50011">
    <property type="entry name" value="PROTEIN_KINASE_DOM"/>
    <property type="match status" value="1"/>
</dbReference>
<dbReference type="PANTHER" id="PTHR44329">
    <property type="entry name" value="SERINE/THREONINE-PROTEIN KINASE TNNI3K-RELATED"/>
    <property type="match status" value="1"/>
</dbReference>
<feature type="binding site" evidence="7">
    <location>
        <position position="846"/>
    </location>
    <ligand>
        <name>ATP</name>
        <dbReference type="ChEBI" id="CHEBI:30616"/>
    </ligand>
</feature>
<evidence type="ECO:0000313" key="11">
    <source>
        <dbReference type="Proteomes" id="UP000612055"/>
    </source>
</evidence>
<feature type="region of interest" description="Disordered" evidence="8">
    <location>
        <begin position="1099"/>
        <end position="1122"/>
    </location>
</feature>
<dbReference type="EMBL" id="JAEHOE010000053">
    <property type="protein sequence ID" value="KAG2491381.1"/>
    <property type="molecule type" value="Genomic_DNA"/>
</dbReference>
<evidence type="ECO:0000256" key="6">
    <source>
        <dbReference type="PROSITE-ProRule" id="PRU00023"/>
    </source>
</evidence>
<dbReference type="InterPro" id="IPR011009">
    <property type="entry name" value="Kinase-like_dom_sf"/>
</dbReference>
<proteinExistence type="inferred from homology"/>
<sequence>MPGASRYPSDLLPGPPPVDDDDDCPSTIAPGAADSLAEPASPAAAARGAGSVGWRAGDDAVRTAYAGEEDLQWQGEGDEDVYDGYDDGEHQEQQHSGGEHAGGVPQDAADLSSYGLVPMGRPSMESEWDGFTDEDARRMGRQDEGDEAWDEGAEEGGEGAEGAGGAGAEGGMVDRELSNASAWRKMLMAFLSAADYSVLPYIKDLAAEAVAADQQAWWRALASPDPALPDGATVLHVAARHMSVALCELLPGNSLSMGDPASPEAGAEHGPGGYSPEPYSGGDQDGEGGVGVGEEQGSFQGWCGDAEYYGAAAVNGYEDAAGAGVEPEEEGLDLEHRHITLAVTGTSSYISGPLPESASFASTSGPWRLPAGAQGPDAGTPRSRSGPAAQAVSTQPSPFQSQPNPNTQPWDPLKPAGSSYVSLCVNIRDARGRTPLHEASCANSAIGAAALLNAGAVLEVEDNDGRTPLHLAAERGAEDVTKELLLWQASPIALDREGMTPLHLACLHSSRRVVGRLARAAAKALGMGRASMRAFHSAPAPSFSPGPSPSPSPRGGGGPAGVPHAKPHPTPATSPGSVRMSGTPGRSRTCSGNLAPSAPTNAAAAAVALGSTATPATPAAPPNGPLPGVAPAPSSAPAPPPPTAVDDPVPPGLTRALHCRRGWTPAHMAAGAGKVGALRELAAAGHSVRTGASREPFLGWTPLHTAVVTGAASAVEVLLDKLGADPDAAAADGLTPRQMVGDLATWRRLWRRNGGGAGIGAVEAGAAARAGTGAGARAAALRAAAKQGIEVPLALPGDGRVRELFRPPPWSFRVDPAQLEVGEPLGDGAFGEVYEGRYQGEPVAIKSLKQLSAPAGTFRDGADHSDDLRDALLQEIAIMKSLRPHERVATFIGTTTGRDGAICLVMDRYPTTLQDCLCNTRRPLDARARFRIALQIAQGLRFLHGNKVVHRDLKPDNVLLTHNREAKLADFGLSRVLRAGEGGGGGMGSTGAGHPYWTAPEVIQRKPYNEKADVYSWGVIMYQLATWEHRLDEALGQRTRLFWQRAAGSYGQAPRLTSHLPSGLSAPVRSLLLACLDDDPLRRPTMDAVVGALTELPQTQRQLHQPANEPHPVEAAGGEGEEAALECKAAAVDCKEEEAEEQREAGAPQPRSAWWSAPLRLLGGLAGAVPATAGALVGPPMRALRVLTRSNAGEARSGAAARRGAGAAGAGGVPARRLAAGERTPRAASPVRRPPLAAPFMPMSPFMQASMQPSGSAAGIPSSVARPPQAQAQAQAQQAPGLGAGKTGEPGGVAHERAASPQRGPGKGPAPPPQASRLVVVAGPAAGAEAGGAVGSPAPFVPRRAPALSPFAAMGAPPGLGSPLAPVPFQLPHWGEAEEQGAARPGP</sequence>
<keyword evidence="2" id="KW-0808">Transferase</keyword>
<feature type="region of interest" description="Disordered" evidence="8">
    <location>
        <begin position="536"/>
        <end position="598"/>
    </location>
</feature>
<evidence type="ECO:0000256" key="4">
    <source>
        <dbReference type="ARBA" id="ARBA00022777"/>
    </source>
</evidence>
<dbReference type="InterPro" id="IPR017441">
    <property type="entry name" value="Protein_kinase_ATP_BS"/>
</dbReference>
<feature type="repeat" description="ANK" evidence="6">
    <location>
        <begin position="464"/>
        <end position="496"/>
    </location>
</feature>
<dbReference type="PANTHER" id="PTHR44329:SF261">
    <property type="entry name" value="ZINC FINGER CONTAINING PROTEIN KINASE-RELATED"/>
    <property type="match status" value="1"/>
</dbReference>
<feature type="domain" description="Protein kinase" evidence="9">
    <location>
        <begin position="819"/>
        <end position="1096"/>
    </location>
</feature>
<feature type="compositionally biased region" description="Low complexity" evidence="8">
    <location>
        <begin position="1194"/>
        <end position="1205"/>
    </location>
</feature>